<organism evidence="1 2">
    <name type="scientific">Choristoneura fumiferana</name>
    <name type="common">Spruce budworm moth</name>
    <name type="synonym">Archips fumiferana</name>
    <dbReference type="NCBI Taxonomy" id="7141"/>
    <lineage>
        <taxon>Eukaryota</taxon>
        <taxon>Metazoa</taxon>
        <taxon>Ecdysozoa</taxon>
        <taxon>Arthropoda</taxon>
        <taxon>Hexapoda</taxon>
        <taxon>Insecta</taxon>
        <taxon>Pterygota</taxon>
        <taxon>Neoptera</taxon>
        <taxon>Endopterygota</taxon>
        <taxon>Lepidoptera</taxon>
        <taxon>Glossata</taxon>
        <taxon>Ditrysia</taxon>
        <taxon>Tortricoidea</taxon>
        <taxon>Tortricidae</taxon>
        <taxon>Tortricinae</taxon>
        <taxon>Choristoneura</taxon>
    </lineage>
</organism>
<gene>
    <name evidence="1" type="ORF">MSG28_014357</name>
</gene>
<protein>
    <submittedName>
        <fullName evidence="1">Uncharacterized protein</fullName>
    </submittedName>
</protein>
<evidence type="ECO:0000313" key="1">
    <source>
        <dbReference type="EMBL" id="KAI8423343.1"/>
    </source>
</evidence>
<accession>A0ACC0JGY0</accession>
<dbReference type="Proteomes" id="UP001064048">
    <property type="component" value="Chromosome 25"/>
</dbReference>
<dbReference type="EMBL" id="CM046125">
    <property type="protein sequence ID" value="KAI8423343.1"/>
    <property type="molecule type" value="Genomic_DNA"/>
</dbReference>
<name>A0ACC0JGY0_CHOFU</name>
<keyword evidence="2" id="KW-1185">Reference proteome</keyword>
<feature type="non-terminal residue" evidence="1">
    <location>
        <position position="256"/>
    </location>
</feature>
<reference evidence="1 2" key="1">
    <citation type="journal article" date="2022" name="Genome Biol. Evol.">
        <title>The Spruce Budworm Genome: Reconstructing the Evolutionary History of Antifreeze Proteins.</title>
        <authorList>
            <person name="Beliveau C."/>
            <person name="Gagne P."/>
            <person name="Picq S."/>
            <person name="Vernygora O."/>
            <person name="Keeling C.I."/>
            <person name="Pinkney K."/>
            <person name="Doucet D."/>
            <person name="Wen F."/>
            <person name="Johnston J.S."/>
            <person name="Maaroufi H."/>
            <person name="Boyle B."/>
            <person name="Laroche J."/>
            <person name="Dewar K."/>
            <person name="Juretic N."/>
            <person name="Blackburn G."/>
            <person name="Nisole A."/>
            <person name="Brunet B."/>
            <person name="Brandao M."/>
            <person name="Lumley L."/>
            <person name="Duan J."/>
            <person name="Quan G."/>
            <person name="Lucarotti C.J."/>
            <person name="Roe A.D."/>
            <person name="Sperling F.A.H."/>
            <person name="Levesque R.C."/>
            <person name="Cusson M."/>
        </authorList>
    </citation>
    <scope>NUCLEOTIDE SEQUENCE [LARGE SCALE GENOMIC DNA]</scope>
    <source>
        <strain evidence="1">Glfc:IPQL:Cfum</strain>
    </source>
</reference>
<sequence>MFFYLANANGIWECLCAVGSVLCCESGASRYAARALAAYRSLVFARPLIRATRALSPWGPAGTGTGTGTASAERELPDTTPSSEPQLFHTSLGTHGLTAGGDGQLVSLHAALRDELHAHQDAYKQALHKIHELSAVTAVAAPAQSSHQRLLALRAGEVEQRLIDNASLLAAVQRAPPRLPALAAALAARVRCDKQALAAAGLARRAMPAPHVPPHEDTRPVAGVLMSYSRGCATLLALMTGGAPPAAPRPRHPRHP</sequence>
<evidence type="ECO:0000313" key="2">
    <source>
        <dbReference type="Proteomes" id="UP001064048"/>
    </source>
</evidence>
<proteinExistence type="predicted"/>
<comment type="caution">
    <text evidence="1">The sequence shown here is derived from an EMBL/GenBank/DDBJ whole genome shotgun (WGS) entry which is preliminary data.</text>
</comment>